<evidence type="ECO:0000313" key="5">
    <source>
        <dbReference type="Proteomes" id="UP001500266"/>
    </source>
</evidence>
<keyword evidence="3" id="KW-0732">Signal</keyword>
<organism evidence="4 5">
    <name type="scientific">Actinomadura keratinilytica</name>
    <dbReference type="NCBI Taxonomy" id="547461"/>
    <lineage>
        <taxon>Bacteria</taxon>
        <taxon>Bacillati</taxon>
        <taxon>Actinomycetota</taxon>
        <taxon>Actinomycetes</taxon>
        <taxon>Streptosporangiales</taxon>
        <taxon>Thermomonosporaceae</taxon>
        <taxon>Actinomadura</taxon>
    </lineage>
</organism>
<protein>
    <recommendedName>
        <fullName evidence="6">TPM domain-containing protein</fullName>
    </recommendedName>
</protein>
<dbReference type="RefSeq" id="WP_345023205.1">
    <property type="nucleotide sequence ID" value="NZ_BAABDO010000071.1"/>
</dbReference>
<accession>A0ABP7Z6L9</accession>
<evidence type="ECO:0000256" key="1">
    <source>
        <dbReference type="SAM" id="MobiDB-lite"/>
    </source>
</evidence>
<keyword evidence="2" id="KW-1133">Transmembrane helix</keyword>
<evidence type="ECO:0000256" key="2">
    <source>
        <dbReference type="SAM" id="Phobius"/>
    </source>
</evidence>
<comment type="caution">
    <text evidence="4">The sequence shown here is derived from an EMBL/GenBank/DDBJ whole genome shotgun (WGS) entry which is preliminary data.</text>
</comment>
<dbReference type="EMBL" id="BAABDO010000071">
    <property type="protein sequence ID" value="GAA4148122.1"/>
    <property type="molecule type" value="Genomic_DNA"/>
</dbReference>
<name>A0ABP7Z6L9_9ACTN</name>
<feature type="signal peptide" evidence="3">
    <location>
        <begin position="1"/>
        <end position="27"/>
    </location>
</feature>
<reference evidence="5" key="1">
    <citation type="journal article" date="2019" name="Int. J. Syst. Evol. Microbiol.">
        <title>The Global Catalogue of Microorganisms (GCM) 10K type strain sequencing project: providing services to taxonomists for standard genome sequencing and annotation.</title>
        <authorList>
            <consortium name="The Broad Institute Genomics Platform"/>
            <consortium name="The Broad Institute Genome Sequencing Center for Infectious Disease"/>
            <person name="Wu L."/>
            <person name="Ma J."/>
        </authorList>
    </citation>
    <scope>NUCLEOTIDE SEQUENCE [LARGE SCALE GENOMIC DNA]</scope>
    <source>
        <strain evidence="5">JCM 17316</strain>
    </source>
</reference>
<proteinExistence type="predicted"/>
<feature type="region of interest" description="Disordered" evidence="1">
    <location>
        <begin position="233"/>
        <end position="252"/>
    </location>
</feature>
<dbReference type="Proteomes" id="UP001500266">
    <property type="component" value="Unassembled WGS sequence"/>
</dbReference>
<evidence type="ECO:0000256" key="3">
    <source>
        <dbReference type="SAM" id="SignalP"/>
    </source>
</evidence>
<keyword evidence="5" id="KW-1185">Reference proteome</keyword>
<keyword evidence="2" id="KW-0812">Transmembrane</keyword>
<sequence length="410" mass="43321">MIGRLAAVLAAALLLAGLWAPAGPAAAAPSPVPHEEARFARVAAELARDPLSVDMYLADAFSRADRKRIKAQMAGTAKRIGVPVYVVVAPNPTESESYGEDEAFLFGLHERVGRNGLYVFVDEHGYIDSVAFGVPRQVPYTPSRIRSPADPDAPMADVPARLGQLFDSVASAPSAPASTPTLYSTPPPFGQEHPPLEAEFWGPFLAGALAVGPIGAVLLFALVRAPIAGVRAMRTRSRTPSRGETKPSPRSLRTRAARALGELRNMLPDHEESPGHAYAARAYDAAQILFDDVAGAPADADEAVLDLVWVVVLARQGREVLDGAKARPSAPCFVNPLHGPSAGHRKIKGHGRRPVCADCAAAPPSSLAARTLRVPGGRLHYGVPGRWSRFASAAQGRELPSVVLESLGVD</sequence>
<keyword evidence="2" id="KW-0472">Membrane</keyword>
<feature type="chain" id="PRO_5045275356" description="TPM domain-containing protein" evidence="3">
    <location>
        <begin position="28"/>
        <end position="410"/>
    </location>
</feature>
<evidence type="ECO:0008006" key="6">
    <source>
        <dbReference type="Google" id="ProtNLM"/>
    </source>
</evidence>
<feature type="transmembrane region" description="Helical" evidence="2">
    <location>
        <begin position="200"/>
        <end position="223"/>
    </location>
</feature>
<gene>
    <name evidence="4" type="ORF">GCM10022416_42150</name>
</gene>
<evidence type="ECO:0000313" key="4">
    <source>
        <dbReference type="EMBL" id="GAA4148122.1"/>
    </source>
</evidence>